<organism evidence="2 3">
    <name type="scientific">Candidatus Terraquivivens tikiterensis</name>
    <dbReference type="NCBI Taxonomy" id="1980982"/>
    <lineage>
        <taxon>Archaea</taxon>
        <taxon>Nitrososphaerota</taxon>
        <taxon>Candidatus Wolframiiraptoraceae</taxon>
        <taxon>Candidatus Terraquivivens</taxon>
    </lineage>
</organism>
<keyword evidence="1" id="KW-0812">Transmembrane</keyword>
<gene>
    <name evidence="2" type="ORF">B9J98_01865</name>
</gene>
<dbReference type="InterPro" id="IPR036390">
    <property type="entry name" value="WH_DNA-bd_sf"/>
</dbReference>
<accession>A0A2R7Y9C6</accession>
<comment type="caution">
    <text evidence="2">The sequence shown here is derived from an EMBL/GenBank/DDBJ whole genome shotgun (WGS) entry which is preliminary data.</text>
</comment>
<evidence type="ECO:0000313" key="2">
    <source>
        <dbReference type="EMBL" id="PUA34148.1"/>
    </source>
</evidence>
<name>A0A2R7Y9C6_9ARCH</name>
<dbReference type="Proteomes" id="UP000244066">
    <property type="component" value="Unassembled WGS sequence"/>
</dbReference>
<dbReference type="SUPFAM" id="SSF46785">
    <property type="entry name" value="Winged helix' DNA-binding domain"/>
    <property type="match status" value="1"/>
</dbReference>
<dbReference type="EMBL" id="NDWU01000003">
    <property type="protein sequence ID" value="PUA34148.1"/>
    <property type="molecule type" value="Genomic_DNA"/>
</dbReference>
<evidence type="ECO:0000256" key="1">
    <source>
        <dbReference type="SAM" id="Phobius"/>
    </source>
</evidence>
<keyword evidence="1" id="KW-1133">Transmembrane helix</keyword>
<dbReference type="AlphaFoldDB" id="A0A2R7Y9C6"/>
<evidence type="ECO:0000313" key="3">
    <source>
        <dbReference type="Proteomes" id="UP000244066"/>
    </source>
</evidence>
<sequence>MRAAKVAFFILLFLVFQPTVLSERPYAVNEAALKVFTDGTVQVSIAVAVSEVEPSVTIPLLSPKEHVFNVIVLDESGAPLDYDLGNKNITIYSLGASSVFLEYDTDALTRKEAGLWTLTLATPFELTVLFPENSMLVYMNAPPSTISSDEGRLKLVLYPGDWEISYEILRPEARATTTQTETPVESMPASGRYILAAGIVAALAVGLMACLILARRRRRFGGLKAEEAEVVRFLEEHDGRALEAELREAFPNIPRTSMWRLIKRLEKRGILRVRKVGLQNVVELIR</sequence>
<protein>
    <submittedName>
        <fullName evidence="2">Uncharacterized protein</fullName>
    </submittedName>
</protein>
<reference evidence="2 3" key="1">
    <citation type="submission" date="2017-04" db="EMBL/GenBank/DDBJ databases">
        <title>Draft Aigarchaeota genome from a New Zealand hot spring.</title>
        <authorList>
            <person name="Reysenbach A.-L."/>
            <person name="Donaho J.A."/>
            <person name="Gerhart J."/>
            <person name="Kelley J.F."/>
            <person name="Kouba K."/>
            <person name="Podar M."/>
            <person name="Stott M."/>
        </authorList>
    </citation>
    <scope>NUCLEOTIDE SEQUENCE [LARGE SCALE GENOMIC DNA]</scope>
    <source>
        <strain evidence="2">NZ13_MG1</strain>
    </source>
</reference>
<keyword evidence="1" id="KW-0472">Membrane</keyword>
<proteinExistence type="predicted"/>
<feature type="transmembrane region" description="Helical" evidence="1">
    <location>
        <begin position="193"/>
        <end position="214"/>
    </location>
</feature>